<dbReference type="InterPro" id="IPR006740">
    <property type="entry name" value="DUF604"/>
</dbReference>
<dbReference type="GeneID" id="85319071"/>
<evidence type="ECO:0000313" key="2">
    <source>
        <dbReference type="Proteomes" id="UP001172101"/>
    </source>
</evidence>
<proteinExistence type="predicted"/>
<organism evidence="1 2">
    <name type="scientific">Lasiosphaeria miniovina</name>
    <dbReference type="NCBI Taxonomy" id="1954250"/>
    <lineage>
        <taxon>Eukaryota</taxon>
        <taxon>Fungi</taxon>
        <taxon>Dikarya</taxon>
        <taxon>Ascomycota</taxon>
        <taxon>Pezizomycotina</taxon>
        <taxon>Sordariomycetes</taxon>
        <taxon>Sordariomycetidae</taxon>
        <taxon>Sordariales</taxon>
        <taxon>Lasiosphaeriaceae</taxon>
        <taxon>Lasiosphaeria</taxon>
    </lineage>
</organism>
<name>A0AA40DRH5_9PEZI</name>
<protein>
    <recommendedName>
        <fullName evidence="3">Glycosyltransferase family 31 protein</fullName>
    </recommendedName>
</protein>
<comment type="caution">
    <text evidence="1">The sequence shown here is derived from an EMBL/GenBank/DDBJ whole genome shotgun (WGS) entry which is preliminary data.</text>
</comment>
<reference evidence="1" key="1">
    <citation type="submission" date="2023-06" db="EMBL/GenBank/DDBJ databases">
        <title>Genome-scale phylogeny and comparative genomics of the fungal order Sordariales.</title>
        <authorList>
            <consortium name="Lawrence Berkeley National Laboratory"/>
            <person name="Hensen N."/>
            <person name="Bonometti L."/>
            <person name="Westerberg I."/>
            <person name="Brannstrom I.O."/>
            <person name="Guillou S."/>
            <person name="Cros-Aarteil S."/>
            <person name="Calhoun S."/>
            <person name="Haridas S."/>
            <person name="Kuo A."/>
            <person name="Mondo S."/>
            <person name="Pangilinan J."/>
            <person name="Riley R."/>
            <person name="LaButti K."/>
            <person name="Andreopoulos B."/>
            <person name="Lipzen A."/>
            <person name="Chen C."/>
            <person name="Yanf M."/>
            <person name="Daum C."/>
            <person name="Ng V."/>
            <person name="Clum A."/>
            <person name="Steindorff A."/>
            <person name="Ohm R."/>
            <person name="Martin F."/>
            <person name="Silar P."/>
            <person name="Natvig D."/>
            <person name="Lalanne C."/>
            <person name="Gautier V."/>
            <person name="Ament-velasquez S.L."/>
            <person name="Kruys A."/>
            <person name="Hutchinson M.I."/>
            <person name="Powell A.J."/>
            <person name="Barry K."/>
            <person name="Miller A.N."/>
            <person name="Grigoriev I.V."/>
            <person name="Debuchy R."/>
            <person name="Gladieux P."/>
            <person name="Thoren M.H."/>
            <person name="Johannesson H."/>
        </authorList>
    </citation>
    <scope>NUCLEOTIDE SEQUENCE</scope>
    <source>
        <strain evidence="1">SMH2392-1A</strain>
    </source>
</reference>
<evidence type="ECO:0000313" key="1">
    <source>
        <dbReference type="EMBL" id="KAK0712880.1"/>
    </source>
</evidence>
<keyword evidence="2" id="KW-1185">Reference proteome</keyword>
<dbReference type="EMBL" id="JAUIRO010000005">
    <property type="protein sequence ID" value="KAK0712880.1"/>
    <property type="molecule type" value="Genomic_DNA"/>
</dbReference>
<evidence type="ECO:0008006" key="3">
    <source>
        <dbReference type="Google" id="ProtNLM"/>
    </source>
</evidence>
<dbReference type="RefSeq" id="XP_060294203.1">
    <property type="nucleotide sequence ID" value="XM_060435801.1"/>
</dbReference>
<dbReference type="AlphaFoldDB" id="A0AA40DRH5"/>
<feature type="non-terminal residue" evidence="1">
    <location>
        <position position="1"/>
    </location>
</feature>
<dbReference type="Proteomes" id="UP001172101">
    <property type="component" value="Unassembled WGS sequence"/>
</dbReference>
<sequence length="425" mass="47325">ELGKCERPELRHLRHPQLGLTDSIVYTRRCIKPLRDSSDRDAVTNITLPLLTNKATINLAACPRLDLGPCDYISLQVPPPYPERQYRHLIFGVASTYDRVRESLPALAHWLSGTGAQLVAIVMDGDHLGANYNLTALEEEYRRWEVNATLLAPSMLRHTESLHGGDKGGGGGGENGSQRKSIEQYHFLLVREMVAVASPETRWLGVMDDDTFFPSLYTLDAELAQHDHTRPAWLGAMSDDFSSIRVWGIMAFGGAGAFLSLPLAREIEPLSEQCIREALAPATGDGILRDCIYANTRTKLSLVHGLHQHDLRGDASGFYESGARPLSVHHWKSWYRAPLPQMAAVTGVCGDCFLQRWRFGGDTLLANGYSIAQYGDGLADTLDFARIEGTWESPDSHDYDFSYGPLRPRLTHRQKKSYHLVDVSV</sequence>
<dbReference type="Gene3D" id="3.90.550.50">
    <property type="match status" value="1"/>
</dbReference>
<dbReference type="PANTHER" id="PTHR10811">
    <property type="entry name" value="FRINGE-RELATED"/>
    <property type="match status" value="1"/>
</dbReference>
<gene>
    <name evidence="1" type="ORF">B0T26DRAFT_604649</name>
</gene>
<dbReference type="Pfam" id="PF04646">
    <property type="entry name" value="DUF604"/>
    <property type="match status" value="1"/>
</dbReference>
<accession>A0AA40DRH5</accession>
<feature type="non-terminal residue" evidence="1">
    <location>
        <position position="425"/>
    </location>
</feature>